<keyword evidence="2" id="KW-0614">Plasmid</keyword>
<dbReference type="AlphaFoldDB" id="A0A6I6UW39"/>
<accession>A0A6I6UW39</accession>
<geneLocation type="plasmid" evidence="2 3">
    <name>p6</name>
</geneLocation>
<proteinExistence type="predicted"/>
<name>A0A6I6UW39_9BACI</name>
<evidence type="ECO:0000313" key="3">
    <source>
        <dbReference type="Proteomes" id="UP000465062"/>
    </source>
</evidence>
<dbReference type="RefSeq" id="WP_159363414.1">
    <property type="nucleotide sequence ID" value="NZ_CP047395.1"/>
</dbReference>
<reference evidence="2 3" key="1">
    <citation type="submission" date="2019-06" db="EMBL/GenBank/DDBJ databases">
        <title>An operon consisting of a P-type ATPase gene and a transcriptional regular gene given the different cadmium resistance in Bacillus vietamensis 151-6 and Bacillus marisflavi 151-25.</title>
        <authorList>
            <person name="Yu X."/>
        </authorList>
    </citation>
    <scope>NUCLEOTIDE SEQUENCE [LARGE SCALE GENOMIC DNA]</scope>
    <source>
        <strain evidence="2 3">151-6</strain>
        <plasmid evidence="2 3">p6</plasmid>
    </source>
</reference>
<feature type="compositionally biased region" description="Basic and acidic residues" evidence="1">
    <location>
        <begin position="145"/>
        <end position="161"/>
    </location>
</feature>
<evidence type="ECO:0000256" key="1">
    <source>
        <dbReference type="SAM" id="MobiDB-lite"/>
    </source>
</evidence>
<gene>
    <name evidence="2" type="ORF">FHE72_23660</name>
</gene>
<dbReference type="Proteomes" id="UP000465062">
    <property type="component" value="Plasmid p6"/>
</dbReference>
<protein>
    <submittedName>
        <fullName evidence="2">Uncharacterized protein</fullName>
    </submittedName>
</protein>
<dbReference type="KEGG" id="bvq:FHE72_23660"/>
<dbReference type="EMBL" id="CP047395">
    <property type="protein sequence ID" value="QHE63991.1"/>
    <property type="molecule type" value="Genomic_DNA"/>
</dbReference>
<sequence>MTYSMEWGNDTLQLAENNPVYCESAMFSGPGVIDNIFPEEYFGIQVLMNEPDPDGHRLKRFAREEVKSLDEHPSDQPVLSPGVKMVARAAGEPIGHIKTGEQYLIQVSTYSKNPQQVNIYDPHTERHLGGCSKIHFQDIREYDKSEFSPKDRTKPEKKKNVQLEQLSFDF</sequence>
<evidence type="ECO:0000313" key="2">
    <source>
        <dbReference type="EMBL" id="QHE63991.1"/>
    </source>
</evidence>
<feature type="region of interest" description="Disordered" evidence="1">
    <location>
        <begin position="145"/>
        <end position="170"/>
    </location>
</feature>
<organism evidence="2 3">
    <name type="scientific">Rossellomorea vietnamensis</name>
    <dbReference type="NCBI Taxonomy" id="218284"/>
    <lineage>
        <taxon>Bacteria</taxon>
        <taxon>Bacillati</taxon>
        <taxon>Bacillota</taxon>
        <taxon>Bacilli</taxon>
        <taxon>Bacillales</taxon>
        <taxon>Bacillaceae</taxon>
        <taxon>Rossellomorea</taxon>
    </lineage>
</organism>